<name>A0A022QU94_ERYGU</name>
<dbReference type="STRING" id="4155.A0A022QU94"/>
<keyword evidence="5" id="KW-0175">Coiled coil</keyword>
<keyword evidence="2 7" id="KW-0812">Transmembrane</keyword>
<dbReference type="GO" id="GO:0016020">
    <property type="term" value="C:membrane"/>
    <property type="evidence" value="ECO:0007669"/>
    <property type="project" value="UniProtKB-SubCell"/>
</dbReference>
<evidence type="ECO:0000256" key="7">
    <source>
        <dbReference type="SAM" id="Phobius"/>
    </source>
</evidence>
<evidence type="ECO:0000259" key="8">
    <source>
        <dbReference type="PROSITE" id="PS51775"/>
    </source>
</evidence>
<evidence type="ECO:0000256" key="3">
    <source>
        <dbReference type="ARBA" id="ARBA00022989"/>
    </source>
</evidence>
<dbReference type="eggNOG" id="ENOG502QPIG">
    <property type="taxonomic scope" value="Eukaryota"/>
</dbReference>
<dbReference type="PANTHER" id="PTHR31448">
    <property type="entry name" value="MYOSIN-BINDING PROTEIN 2"/>
    <property type="match status" value="1"/>
</dbReference>
<evidence type="ECO:0000256" key="2">
    <source>
        <dbReference type="ARBA" id="ARBA00022692"/>
    </source>
</evidence>
<evidence type="ECO:0000313" key="10">
    <source>
        <dbReference type="Proteomes" id="UP000030748"/>
    </source>
</evidence>
<evidence type="ECO:0000256" key="6">
    <source>
        <dbReference type="SAM" id="MobiDB-lite"/>
    </source>
</evidence>
<evidence type="ECO:0000256" key="5">
    <source>
        <dbReference type="SAM" id="Coils"/>
    </source>
</evidence>
<reference evidence="9 10" key="1">
    <citation type="journal article" date="2013" name="Proc. Natl. Acad. Sci. U.S.A.">
        <title>Fine-scale variation in meiotic recombination in Mimulus inferred from population shotgun sequencing.</title>
        <authorList>
            <person name="Hellsten U."/>
            <person name="Wright K.M."/>
            <person name="Jenkins J."/>
            <person name="Shu S."/>
            <person name="Yuan Y."/>
            <person name="Wessler S.R."/>
            <person name="Schmutz J."/>
            <person name="Willis J.H."/>
            <person name="Rokhsar D.S."/>
        </authorList>
    </citation>
    <scope>NUCLEOTIDE SEQUENCE [LARGE SCALE GENOMIC DNA]</scope>
    <source>
        <strain evidence="10">cv. DUN x IM62</strain>
    </source>
</reference>
<dbReference type="InterPro" id="IPR039306">
    <property type="entry name" value="MYOB"/>
</dbReference>
<comment type="subcellular location">
    <subcellularLocation>
        <location evidence="1">Membrane</location>
        <topology evidence="1">Single-pass membrane protein</topology>
    </subcellularLocation>
</comment>
<dbReference type="InterPro" id="IPR007656">
    <property type="entry name" value="GTD-bd"/>
</dbReference>
<feature type="region of interest" description="Disordered" evidence="6">
    <location>
        <begin position="673"/>
        <end position="692"/>
    </location>
</feature>
<dbReference type="KEGG" id="egt:105966144"/>
<sequence>MAANRFATMLHRNTNKITLVLTYAVLEWILISLLLLNSLFSYLIVKFAEFFGLKPPCPWCTRVDHIIDPAKGNKNMHRDLLCEVHSKEISRLGYCSNHQNLVDSQNLCEDCLSSVPDYTEKLKNFALFPCTKGFGVIQSDKEKVGENGEVSLNCLNCSCCGVSLDCDKYSSYILLKTSSWDVLECAQKDNYLINDSDEKLSDFAEGENETKGDEVDLCLEEEKGTLIEENSTLIMKDKSVQVCVEEDAAAPVEIFSEQHLEFFLDYSGNRLVPIELIDSVTEEHKSEGSVKVEDEDKNLDREFRQDSEVQFEEKEELFVVGRSGMEKFDTFIDVDINEEPKYTMLESMEIEEDENSLVFHANHCRLMTGEFADFRAFPLARWPSQEATDVQEMAGSSLEMHLDVHTDNVACEEEEVAQANNENEADVSIGTEIPDLDITDEMQIQDSVHAYDYIHEDPSTNPHRVSDHDTSQFEEHMKELQSLSVQNRDDHITNNHSSFHLEINEPEEDKVPDTPTSTDSFSQLHKKLLLLEKRDSGAEESLDGSVTSELEGSEGVVTVEGLKSALRSERKALQALYSELEEERSASAVAANQTMAMINRLQEEKAAMQMEALQYQRMMEEQSEYDQEALQLLNELMVKREREKQELEKEMEIYRKKLFDYETKEKIRVLRRSKDGSTRSGFSSDSDGLSIDLNHESKEEDGFYSNLNTPVDDVINLEESLADFEEERMSILDQLKVLEEKLSTLDDENAKTNGEANGHENGFSNHHQKRRIAGLQKGKSLLPLFDAIFEENGDTMNENGNGNGNENENGFDSYESNFEMEENKKLAIEAEIDHLYERLQALEADREFLKHCISSLKKGDKGMDLLQEILQHLRDLRNVEARSRNLGDSA</sequence>
<accession>A0A022QU94</accession>
<dbReference type="OrthoDB" id="1888939at2759"/>
<evidence type="ECO:0000256" key="4">
    <source>
        <dbReference type="ARBA" id="ARBA00023136"/>
    </source>
</evidence>
<evidence type="ECO:0000256" key="1">
    <source>
        <dbReference type="ARBA" id="ARBA00004167"/>
    </source>
</evidence>
<protein>
    <recommendedName>
        <fullName evidence="8">GTD-binding domain-containing protein</fullName>
    </recommendedName>
</protein>
<feature type="transmembrane region" description="Helical" evidence="7">
    <location>
        <begin position="20"/>
        <end position="45"/>
    </location>
</feature>
<dbReference type="PROSITE" id="PS51775">
    <property type="entry name" value="GTD_BINDING"/>
    <property type="match status" value="1"/>
</dbReference>
<keyword evidence="10" id="KW-1185">Reference proteome</keyword>
<evidence type="ECO:0000313" key="9">
    <source>
        <dbReference type="EMBL" id="EYU30090.1"/>
    </source>
</evidence>
<dbReference type="AlphaFoldDB" id="A0A022QU94"/>
<dbReference type="Proteomes" id="UP000030748">
    <property type="component" value="Unassembled WGS sequence"/>
</dbReference>
<feature type="domain" description="GTD-binding" evidence="8">
    <location>
        <begin position="557"/>
        <end position="655"/>
    </location>
</feature>
<dbReference type="GO" id="GO:0080115">
    <property type="term" value="F:myosin XI tail binding"/>
    <property type="evidence" value="ECO:0007669"/>
    <property type="project" value="UniProtKB-ARBA"/>
</dbReference>
<feature type="compositionally biased region" description="Polar residues" evidence="6">
    <location>
        <begin position="678"/>
        <end position="687"/>
    </location>
</feature>
<dbReference type="Pfam" id="PF04576">
    <property type="entry name" value="Zein-binding"/>
    <property type="match status" value="1"/>
</dbReference>
<dbReference type="EMBL" id="KI631110">
    <property type="protein sequence ID" value="EYU30090.1"/>
    <property type="molecule type" value="Genomic_DNA"/>
</dbReference>
<gene>
    <name evidence="9" type="ORF">MIMGU_mgv1a001097mg</name>
</gene>
<dbReference type="OMA" id="LDFDMHF"/>
<feature type="region of interest" description="Disordered" evidence="6">
    <location>
        <begin position="501"/>
        <end position="520"/>
    </location>
</feature>
<feature type="coiled-coil region" evidence="5">
    <location>
        <begin position="714"/>
        <end position="755"/>
    </location>
</feature>
<feature type="coiled-coil region" evidence="5">
    <location>
        <begin position="563"/>
        <end position="664"/>
    </location>
</feature>
<organism evidence="9 10">
    <name type="scientific">Erythranthe guttata</name>
    <name type="common">Yellow monkey flower</name>
    <name type="synonym">Mimulus guttatus</name>
    <dbReference type="NCBI Taxonomy" id="4155"/>
    <lineage>
        <taxon>Eukaryota</taxon>
        <taxon>Viridiplantae</taxon>
        <taxon>Streptophyta</taxon>
        <taxon>Embryophyta</taxon>
        <taxon>Tracheophyta</taxon>
        <taxon>Spermatophyta</taxon>
        <taxon>Magnoliopsida</taxon>
        <taxon>eudicotyledons</taxon>
        <taxon>Gunneridae</taxon>
        <taxon>Pentapetalae</taxon>
        <taxon>asterids</taxon>
        <taxon>lamiids</taxon>
        <taxon>Lamiales</taxon>
        <taxon>Phrymaceae</taxon>
        <taxon>Erythranthe</taxon>
    </lineage>
</organism>
<proteinExistence type="predicted"/>
<dbReference type="PhylomeDB" id="A0A022QU94"/>
<dbReference type="PANTHER" id="PTHR31448:SF3">
    <property type="entry name" value="MYOSIN-BINDING PROTEIN 2"/>
    <property type="match status" value="1"/>
</dbReference>
<keyword evidence="3 7" id="KW-1133">Transmembrane helix</keyword>
<keyword evidence="4 7" id="KW-0472">Membrane</keyword>